<dbReference type="RefSeq" id="WP_154521585.1">
    <property type="nucleotide sequence ID" value="NZ_VULZ01000001.1"/>
</dbReference>
<accession>A0A6L5WZQ6</accession>
<evidence type="ECO:0000256" key="1">
    <source>
        <dbReference type="ARBA" id="ARBA00022723"/>
    </source>
</evidence>
<evidence type="ECO:0000313" key="5">
    <source>
        <dbReference type="EMBL" id="MSS13551.1"/>
    </source>
</evidence>
<comment type="caution">
    <text evidence="5">The sequence shown here is derived from an EMBL/GenBank/DDBJ whole genome shotgun (WGS) entry which is preliminary data.</text>
</comment>
<keyword evidence="2" id="KW-0408">Iron</keyword>
<sequence>MEKKELTCIGCPVGCSITVKREGEEIVSVEGNSCRIGDRYARSEVTNPVRTLTSTVLITDGVIPRVSVRTTQAVPKGKIADCMREIDRLRLQAPVPIGETILKDIAGTGVDVIVTKNVDRI</sequence>
<dbReference type="InterPro" id="IPR012460">
    <property type="entry name" value="DUF1667"/>
</dbReference>
<dbReference type="SUPFAM" id="SSF53706">
    <property type="entry name" value="Formate dehydrogenase/DMSO reductase, domains 1-3"/>
    <property type="match status" value="1"/>
</dbReference>
<keyword evidence="1" id="KW-0479">Metal-binding</keyword>
<dbReference type="Gene3D" id="3.10.530.10">
    <property type="entry name" value="CPE0013-like"/>
    <property type="match status" value="1"/>
</dbReference>
<organism evidence="5 6">
    <name type="scientific">Porcincola intestinalis</name>
    <dbReference type="NCBI Taxonomy" id="2606632"/>
    <lineage>
        <taxon>Bacteria</taxon>
        <taxon>Bacillati</taxon>
        <taxon>Bacillota</taxon>
        <taxon>Clostridia</taxon>
        <taxon>Lachnospirales</taxon>
        <taxon>Lachnospiraceae</taxon>
        <taxon>Porcincola</taxon>
    </lineage>
</organism>
<dbReference type="PANTHER" id="PTHR39450">
    <property type="entry name" value="MOLYBDOPTERIN OXIDOREDUCTASE, 4FE-4S CLUSTER-BINDING SUBUNIT"/>
    <property type="match status" value="1"/>
</dbReference>
<evidence type="ECO:0000256" key="2">
    <source>
        <dbReference type="ARBA" id="ARBA00023004"/>
    </source>
</evidence>
<name>A0A6L5WZQ6_9FIRM</name>
<keyword evidence="3" id="KW-0411">Iron-sulfur</keyword>
<dbReference type="GO" id="GO:0051536">
    <property type="term" value="F:iron-sulfur cluster binding"/>
    <property type="evidence" value="ECO:0007669"/>
    <property type="project" value="UniProtKB-KW"/>
</dbReference>
<dbReference type="Pfam" id="PF07892">
    <property type="entry name" value="DUF1667"/>
    <property type="match status" value="1"/>
</dbReference>
<dbReference type="SUPFAM" id="SSF160148">
    <property type="entry name" value="CPE0013-like"/>
    <property type="match status" value="1"/>
</dbReference>
<proteinExistence type="predicted"/>
<evidence type="ECO:0000256" key="3">
    <source>
        <dbReference type="ARBA" id="ARBA00023014"/>
    </source>
</evidence>
<dbReference type="EMBL" id="VULZ01000001">
    <property type="protein sequence ID" value="MSS13551.1"/>
    <property type="molecule type" value="Genomic_DNA"/>
</dbReference>
<keyword evidence="6" id="KW-1185">Reference proteome</keyword>
<dbReference type="AlphaFoldDB" id="A0A6L5WZQ6"/>
<dbReference type="GO" id="GO:0046872">
    <property type="term" value="F:metal ion binding"/>
    <property type="evidence" value="ECO:0007669"/>
    <property type="project" value="UniProtKB-KW"/>
</dbReference>
<protein>
    <submittedName>
        <fullName evidence="5">DUF1667 domain-containing protein</fullName>
    </submittedName>
</protein>
<evidence type="ECO:0000313" key="6">
    <source>
        <dbReference type="Proteomes" id="UP000481852"/>
    </source>
</evidence>
<reference evidence="5 6" key="1">
    <citation type="submission" date="2019-08" db="EMBL/GenBank/DDBJ databases">
        <title>In-depth cultivation of the pig gut microbiome towards novel bacterial diversity and tailored functional studies.</title>
        <authorList>
            <person name="Wylensek D."/>
            <person name="Hitch T.C.A."/>
            <person name="Clavel T."/>
        </authorList>
    </citation>
    <scope>NUCLEOTIDE SEQUENCE [LARGE SCALE GENOMIC DNA]</scope>
    <source>
        <strain evidence="5 6">Oil+RF-744-WCA-WT-11</strain>
    </source>
</reference>
<dbReference type="PANTHER" id="PTHR39450:SF1">
    <property type="entry name" value="DUF1667 DOMAIN-CONTAINING PROTEIN"/>
    <property type="match status" value="1"/>
</dbReference>
<evidence type="ECO:0000259" key="4">
    <source>
        <dbReference type="PROSITE" id="PS51669"/>
    </source>
</evidence>
<feature type="domain" description="4Fe-4S Mo/W bis-MGD-type" evidence="4">
    <location>
        <begin position="1"/>
        <end position="60"/>
    </location>
</feature>
<dbReference type="GO" id="GO:0016491">
    <property type="term" value="F:oxidoreductase activity"/>
    <property type="evidence" value="ECO:0007669"/>
    <property type="project" value="InterPro"/>
</dbReference>
<gene>
    <name evidence="5" type="ORF">FYJ35_00535</name>
</gene>
<dbReference type="InterPro" id="IPR036593">
    <property type="entry name" value="CPE0013-like_sf"/>
</dbReference>
<dbReference type="InterPro" id="IPR006963">
    <property type="entry name" value="Mopterin_OxRdtase_4Fe-4S_dom"/>
</dbReference>
<dbReference type="PROSITE" id="PS51669">
    <property type="entry name" value="4FE4S_MOW_BIS_MGD"/>
    <property type="match status" value="1"/>
</dbReference>
<dbReference type="Proteomes" id="UP000481852">
    <property type="component" value="Unassembled WGS sequence"/>
</dbReference>